<proteinExistence type="predicted"/>
<accession>A0A0H5AID8</accession>
<evidence type="ECO:0000313" key="3">
    <source>
        <dbReference type="Proteomes" id="UP000036608"/>
    </source>
</evidence>
<sequence length="59" mass="6796">MFPRYMRWVSLVCVIGNVLQLFMTGFQAYSGSAPPTKMIMPIVMIVVFGWMFTQSTKEK</sequence>
<evidence type="ECO:0000313" key="2">
    <source>
        <dbReference type="EMBL" id="AKS09430.1"/>
    </source>
</evidence>
<gene>
    <name evidence="2" type="ORF">AA957_26060</name>
</gene>
<keyword evidence="1" id="KW-0812">Transmembrane</keyword>
<keyword evidence="1" id="KW-1133">Transmembrane helix</keyword>
<protein>
    <submittedName>
        <fullName evidence="2">Uncharacterized protein</fullName>
    </submittedName>
</protein>
<name>A0A0H5AID8_9PSED</name>
<evidence type="ECO:0000256" key="1">
    <source>
        <dbReference type="SAM" id="Phobius"/>
    </source>
</evidence>
<dbReference type="EMBL" id="CP011507">
    <property type="protein sequence ID" value="AKS09430.1"/>
    <property type="molecule type" value="Genomic_DNA"/>
</dbReference>
<organism evidence="2 3">
    <name type="scientific">Pseudomonas trivialis</name>
    <dbReference type="NCBI Taxonomy" id="200450"/>
    <lineage>
        <taxon>Bacteria</taxon>
        <taxon>Pseudomonadati</taxon>
        <taxon>Pseudomonadota</taxon>
        <taxon>Gammaproteobacteria</taxon>
        <taxon>Pseudomonadales</taxon>
        <taxon>Pseudomonadaceae</taxon>
        <taxon>Pseudomonas</taxon>
    </lineage>
</organism>
<dbReference type="PATRIC" id="fig|200450.3.peg.5351"/>
<dbReference type="Proteomes" id="UP000036608">
    <property type="component" value="Chromosome"/>
</dbReference>
<reference evidence="3" key="2">
    <citation type="submission" date="2015-05" db="EMBL/GenBank/DDBJ databases">
        <authorList>
            <person name="Swarnkar M.K."/>
            <person name="Vyas P."/>
            <person name="Rahi P."/>
            <person name="Thakur R."/>
            <person name="Thakur N."/>
            <person name="Singh A.K."/>
            <person name="Gulati A."/>
        </authorList>
    </citation>
    <scope>NUCLEOTIDE SEQUENCE [LARGE SCALE GENOMIC DNA]</scope>
    <source>
        <strain evidence="3">745</strain>
    </source>
</reference>
<keyword evidence="1" id="KW-0472">Membrane</keyword>
<dbReference type="AlphaFoldDB" id="A0A0H5AID8"/>
<dbReference type="KEGG" id="ptv:AA957_26060"/>
<feature type="transmembrane region" description="Helical" evidence="1">
    <location>
        <begin position="38"/>
        <end position="53"/>
    </location>
</feature>
<reference evidence="2 3" key="1">
    <citation type="journal article" date="2015" name="Genome Announc.">
        <title>Complete Genome Sequence of the Rhizobacterium Pseudomonas trivialis Strain IHBB745 with Multiple Plant Growth-Promoting Activities and Tolerance to Desiccation and Alkalinity.</title>
        <authorList>
            <person name="Gulati A."/>
            <person name="Swarnkar M.K."/>
            <person name="Vyas P."/>
            <person name="Rahi P."/>
            <person name="Thakur R."/>
            <person name="Thakur N."/>
            <person name="Singh A.K."/>
        </authorList>
    </citation>
    <scope>NUCLEOTIDE SEQUENCE [LARGE SCALE GENOMIC DNA]</scope>
    <source>
        <strain evidence="3">745</strain>
    </source>
</reference>